<reference evidence="1" key="1">
    <citation type="submission" date="2021-06" db="EMBL/GenBank/DDBJ databases">
        <authorList>
            <person name="Kallberg Y."/>
            <person name="Tangrot J."/>
            <person name="Rosling A."/>
        </authorList>
    </citation>
    <scope>NUCLEOTIDE SEQUENCE</scope>
    <source>
        <strain evidence="1">28 12/20/2015</strain>
    </source>
</reference>
<accession>A0ACA9QTK1</accession>
<sequence length="39" mass="4338">AIFTEEKISGDYNAENGNSDVCLMTPIRSPEYYPQSPSL</sequence>
<protein>
    <submittedName>
        <fullName evidence="1">16137_t:CDS:1</fullName>
    </submittedName>
</protein>
<feature type="non-terminal residue" evidence="1">
    <location>
        <position position="1"/>
    </location>
</feature>
<gene>
    <name evidence="1" type="ORF">SPELUC_LOCUS15078</name>
</gene>
<comment type="caution">
    <text evidence="1">The sequence shown here is derived from an EMBL/GenBank/DDBJ whole genome shotgun (WGS) entry which is preliminary data.</text>
</comment>
<dbReference type="Proteomes" id="UP000789366">
    <property type="component" value="Unassembled WGS sequence"/>
</dbReference>
<evidence type="ECO:0000313" key="1">
    <source>
        <dbReference type="EMBL" id="CAG8760199.1"/>
    </source>
</evidence>
<keyword evidence="2" id="KW-1185">Reference proteome</keyword>
<dbReference type="EMBL" id="CAJVPW010047861">
    <property type="protein sequence ID" value="CAG8760199.1"/>
    <property type="molecule type" value="Genomic_DNA"/>
</dbReference>
<evidence type="ECO:0000313" key="2">
    <source>
        <dbReference type="Proteomes" id="UP000789366"/>
    </source>
</evidence>
<name>A0ACA9QTK1_9GLOM</name>
<proteinExistence type="predicted"/>
<organism evidence="1 2">
    <name type="scientific">Cetraspora pellucida</name>
    <dbReference type="NCBI Taxonomy" id="1433469"/>
    <lineage>
        <taxon>Eukaryota</taxon>
        <taxon>Fungi</taxon>
        <taxon>Fungi incertae sedis</taxon>
        <taxon>Mucoromycota</taxon>
        <taxon>Glomeromycotina</taxon>
        <taxon>Glomeromycetes</taxon>
        <taxon>Diversisporales</taxon>
        <taxon>Gigasporaceae</taxon>
        <taxon>Cetraspora</taxon>
    </lineage>
</organism>